<dbReference type="OrthoDB" id="136488at2157"/>
<evidence type="ECO:0000313" key="2">
    <source>
        <dbReference type="Proteomes" id="UP000218164"/>
    </source>
</evidence>
<dbReference type="NCBIfam" id="TIGR04088">
    <property type="entry name" value="cognate_SipW"/>
    <property type="match status" value="1"/>
</dbReference>
<dbReference type="InterPro" id="IPR023833">
    <property type="entry name" value="Signal_pept_SipW-depend-type"/>
</dbReference>
<accession>A0A2A2HVS0</accession>
<dbReference type="PROSITE" id="PS00018">
    <property type="entry name" value="EF_HAND_1"/>
    <property type="match status" value="1"/>
</dbReference>
<dbReference type="AlphaFoldDB" id="A0A2A2HVS0"/>
<dbReference type="RefSeq" id="WP_095643611.1">
    <property type="nucleotide sequence ID" value="NZ_LMVP01000073.1"/>
</dbReference>
<dbReference type="InterPro" id="IPR022121">
    <property type="entry name" value="Peptidase_M73_camelysin"/>
</dbReference>
<sequence length="208" mass="22367">MKVIPSVLLISFVLLLASAGTWASLTDVEAASGEVVTAGTMDLYITDNGPIIDHEWTLTHMIPGDSKSGQLNLHNNGTVADHVEITFSTVCRDPGYEAGANEESDTLNGADGMDKYLKVVSMSYIKYGSGISSGNLVKDGVSSVITDRNGNGYIDLADLNGITLDNLDAPGPMQTYPIDFDMEVRFDESAPNDYQGDECILTMKFDLK</sequence>
<dbReference type="Pfam" id="PF12389">
    <property type="entry name" value="Peptidase_M73"/>
    <property type="match status" value="1"/>
</dbReference>
<gene>
    <name evidence="1" type="ORF">ASJ81_17180</name>
</gene>
<keyword evidence="2" id="KW-1185">Reference proteome</keyword>
<organism evidence="1 2">
    <name type="scientific">Methanosarcina spelaei</name>
    <dbReference type="NCBI Taxonomy" id="1036679"/>
    <lineage>
        <taxon>Archaea</taxon>
        <taxon>Methanobacteriati</taxon>
        <taxon>Methanobacteriota</taxon>
        <taxon>Stenosarchaea group</taxon>
        <taxon>Methanomicrobia</taxon>
        <taxon>Methanosarcinales</taxon>
        <taxon>Methanosarcinaceae</taxon>
        <taxon>Methanosarcina</taxon>
    </lineage>
</organism>
<dbReference type="Proteomes" id="UP000218164">
    <property type="component" value="Unassembled WGS sequence"/>
</dbReference>
<comment type="caution">
    <text evidence="1">The sequence shown here is derived from an EMBL/GenBank/DDBJ whole genome shotgun (WGS) entry which is preliminary data.</text>
</comment>
<name>A0A2A2HVS0_9EURY</name>
<evidence type="ECO:0000313" key="1">
    <source>
        <dbReference type="EMBL" id="PAV13599.1"/>
    </source>
</evidence>
<dbReference type="InterPro" id="IPR018247">
    <property type="entry name" value="EF_Hand_1_Ca_BS"/>
</dbReference>
<protein>
    <recommendedName>
        <fullName evidence="3">EF-hand domain-containing protein</fullName>
    </recommendedName>
</protein>
<dbReference type="EMBL" id="LMVP01000073">
    <property type="protein sequence ID" value="PAV13599.1"/>
    <property type="molecule type" value="Genomic_DNA"/>
</dbReference>
<reference evidence="1 2" key="1">
    <citation type="journal article" date="2017" name="BMC Genomics">
        <title>Genomic analysis of methanogenic archaea reveals a shift towards energy conservation.</title>
        <authorList>
            <person name="Gilmore S.P."/>
            <person name="Henske J.K."/>
            <person name="Sexton J.A."/>
            <person name="Solomon K.V."/>
            <person name="Seppala S."/>
            <person name="Yoo J.I."/>
            <person name="Huyett L.M."/>
            <person name="Pressman A."/>
            <person name="Cogan J.Z."/>
            <person name="Kivenson V."/>
            <person name="Peng X."/>
            <person name="Tan Y."/>
            <person name="Valentine D.L."/>
            <person name="O'Malley M.A."/>
        </authorList>
    </citation>
    <scope>NUCLEOTIDE SEQUENCE [LARGE SCALE GENOMIC DNA]</scope>
    <source>
        <strain evidence="1 2">MC-15</strain>
    </source>
</reference>
<proteinExistence type="predicted"/>
<evidence type="ECO:0008006" key="3">
    <source>
        <dbReference type="Google" id="ProtNLM"/>
    </source>
</evidence>